<evidence type="ECO:0000313" key="3">
    <source>
        <dbReference type="Proteomes" id="UP000016931"/>
    </source>
</evidence>
<name>M3BT11_SPHMS</name>
<dbReference type="Proteomes" id="UP000016931">
    <property type="component" value="Unassembled WGS sequence"/>
</dbReference>
<feature type="compositionally biased region" description="Basic and acidic residues" evidence="1">
    <location>
        <begin position="46"/>
        <end position="60"/>
    </location>
</feature>
<organism evidence="2 3">
    <name type="scientific">Sphaerulina musiva (strain SO2202)</name>
    <name type="common">Poplar stem canker fungus</name>
    <name type="synonym">Septoria musiva</name>
    <dbReference type="NCBI Taxonomy" id="692275"/>
    <lineage>
        <taxon>Eukaryota</taxon>
        <taxon>Fungi</taxon>
        <taxon>Dikarya</taxon>
        <taxon>Ascomycota</taxon>
        <taxon>Pezizomycotina</taxon>
        <taxon>Dothideomycetes</taxon>
        <taxon>Dothideomycetidae</taxon>
        <taxon>Mycosphaerellales</taxon>
        <taxon>Mycosphaerellaceae</taxon>
        <taxon>Sphaerulina</taxon>
    </lineage>
</organism>
<proteinExistence type="predicted"/>
<gene>
    <name evidence="2" type="ORF">SEPMUDRAFT_119546</name>
</gene>
<dbReference type="AlphaFoldDB" id="M3BT11"/>
<dbReference type="HOGENOM" id="CLU_1994043_0_0_1"/>
<sequence>MPIKIDWYMMWPCGIAGGLEKHHDGSMVCHRDLRADLAERPTPWTPKEDGLRRTTPSMDERLPVQFEERPRVADIVPCLGMEYQCISLEDPSLRHVSKGIGAARGGNERSVSHSESISLYWSISA</sequence>
<feature type="region of interest" description="Disordered" evidence="1">
    <location>
        <begin position="40"/>
        <end position="60"/>
    </location>
</feature>
<accession>M3BT11</accession>
<keyword evidence="3" id="KW-1185">Reference proteome</keyword>
<dbReference type="EMBL" id="KB456268">
    <property type="protein sequence ID" value="EMF09805.1"/>
    <property type="molecule type" value="Genomic_DNA"/>
</dbReference>
<protein>
    <submittedName>
        <fullName evidence="2">Uncharacterized protein</fullName>
    </submittedName>
</protein>
<dbReference type="GeneID" id="27898654"/>
<evidence type="ECO:0000256" key="1">
    <source>
        <dbReference type="SAM" id="MobiDB-lite"/>
    </source>
</evidence>
<dbReference type="RefSeq" id="XP_016757926.1">
    <property type="nucleotide sequence ID" value="XM_016901517.1"/>
</dbReference>
<reference evidence="2 3" key="1">
    <citation type="journal article" date="2012" name="PLoS Pathog.">
        <title>Diverse lifestyles and strategies of plant pathogenesis encoded in the genomes of eighteen Dothideomycetes fungi.</title>
        <authorList>
            <person name="Ohm R.A."/>
            <person name="Feau N."/>
            <person name="Henrissat B."/>
            <person name="Schoch C.L."/>
            <person name="Horwitz B.A."/>
            <person name="Barry K.W."/>
            <person name="Condon B.J."/>
            <person name="Copeland A.C."/>
            <person name="Dhillon B."/>
            <person name="Glaser F."/>
            <person name="Hesse C.N."/>
            <person name="Kosti I."/>
            <person name="LaButti K."/>
            <person name="Lindquist E.A."/>
            <person name="Lucas S."/>
            <person name="Salamov A.A."/>
            <person name="Bradshaw R.E."/>
            <person name="Ciuffetti L."/>
            <person name="Hamelin R.C."/>
            <person name="Kema G.H.J."/>
            <person name="Lawrence C."/>
            <person name="Scott J.A."/>
            <person name="Spatafora J.W."/>
            <person name="Turgeon B.G."/>
            <person name="de Wit P.J.G.M."/>
            <person name="Zhong S."/>
            <person name="Goodwin S.B."/>
            <person name="Grigoriev I.V."/>
        </authorList>
    </citation>
    <scope>NUCLEOTIDE SEQUENCE [LARGE SCALE GENOMIC DNA]</scope>
    <source>
        <strain evidence="2 3">SO2202</strain>
    </source>
</reference>
<evidence type="ECO:0000313" key="2">
    <source>
        <dbReference type="EMBL" id="EMF09805.1"/>
    </source>
</evidence>